<keyword evidence="2" id="KW-1185">Reference proteome</keyword>
<name>A0A0V1H9E7_9BILA</name>
<comment type="caution">
    <text evidence="1">The sequence shown here is derived from an EMBL/GenBank/DDBJ whole genome shotgun (WGS) entry which is preliminary data.</text>
</comment>
<dbReference type="AlphaFoldDB" id="A0A0V1H9E7"/>
<proteinExistence type="predicted"/>
<evidence type="ECO:0000313" key="1">
    <source>
        <dbReference type="EMBL" id="KRZ06661.1"/>
    </source>
</evidence>
<gene>
    <name evidence="1" type="ORF">T11_9648</name>
</gene>
<dbReference type="Proteomes" id="UP000055024">
    <property type="component" value="Unassembled WGS sequence"/>
</dbReference>
<dbReference type="EMBL" id="JYDP01000115">
    <property type="protein sequence ID" value="KRZ06661.1"/>
    <property type="molecule type" value="Genomic_DNA"/>
</dbReference>
<reference evidence="1 2" key="1">
    <citation type="submission" date="2015-01" db="EMBL/GenBank/DDBJ databases">
        <title>Evolution of Trichinella species and genotypes.</title>
        <authorList>
            <person name="Korhonen P.K."/>
            <person name="Edoardo P."/>
            <person name="Giuseppe L.R."/>
            <person name="Gasser R.B."/>
        </authorList>
    </citation>
    <scope>NUCLEOTIDE SEQUENCE [LARGE SCALE GENOMIC DNA]</scope>
    <source>
        <strain evidence="1">ISS1029</strain>
    </source>
</reference>
<accession>A0A0V1H9E7</accession>
<sequence length="104" mass="11893">MLCCSDVYALVDHRRKFSNTHSKLGWSRLVSSVVKVTEQLNVLHGSCWIISFPEQDSHDRILKVAAEEKLIDDERTDDGIQCRKIWNMDSKVAIPFQHPNVGKA</sequence>
<protein>
    <submittedName>
        <fullName evidence="1">Uncharacterized protein</fullName>
    </submittedName>
</protein>
<organism evidence="1 2">
    <name type="scientific">Trichinella zimbabwensis</name>
    <dbReference type="NCBI Taxonomy" id="268475"/>
    <lineage>
        <taxon>Eukaryota</taxon>
        <taxon>Metazoa</taxon>
        <taxon>Ecdysozoa</taxon>
        <taxon>Nematoda</taxon>
        <taxon>Enoplea</taxon>
        <taxon>Dorylaimia</taxon>
        <taxon>Trichinellida</taxon>
        <taxon>Trichinellidae</taxon>
        <taxon>Trichinella</taxon>
    </lineage>
</organism>
<evidence type="ECO:0000313" key="2">
    <source>
        <dbReference type="Proteomes" id="UP000055024"/>
    </source>
</evidence>